<evidence type="ECO:0000313" key="3">
    <source>
        <dbReference type="WBParaSite" id="ACRNAN_scaffold19332.g22497.t1"/>
    </source>
</evidence>
<reference evidence="3" key="1">
    <citation type="submission" date="2022-11" db="UniProtKB">
        <authorList>
            <consortium name="WormBaseParasite"/>
        </authorList>
    </citation>
    <scope>IDENTIFICATION</scope>
</reference>
<keyword evidence="1" id="KW-0812">Transmembrane</keyword>
<feature type="transmembrane region" description="Helical" evidence="1">
    <location>
        <begin position="35"/>
        <end position="54"/>
    </location>
</feature>
<evidence type="ECO:0000313" key="2">
    <source>
        <dbReference type="Proteomes" id="UP000887540"/>
    </source>
</evidence>
<organism evidence="2 3">
    <name type="scientific">Acrobeloides nanus</name>
    <dbReference type="NCBI Taxonomy" id="290746"/>
    <lineage>
        <taxon>Eukaryota</taxon>
        <taxon>Metazoa</taxon>
        <taxon>Ecdysozoa</taxon>
        <taxon>Nematoda</taxon>
        <taxon>Chromadorea</taxon>
        <taxon>Rhabditida</taxon>
        <taxon>Tylenchina</taxon>
        <taxon>Cephalobomorpha</taxon>
        <taxon>Cephaloboidea</taxon>
        <taxon>Cephalobidae</taxon>
        <taxon>Acrobeloides</taxon>
    </lineage>
</organism>
<keyword evidence="1" id="KW-1133">Transmembrane helix</keyword>
<accession>A0A914D5J2</accession>
<sequence length="92" mass="10701">MSLFGKRLWKPKDDSYHIQIVNIIVIIMKDVMHSFYRTLANLVLALIFLELGLLPRRERGSWAKVFGPDRDSNPDLLTTVPVHYHCATETYN</sequence>
<keyword evidence="1" id="KW-0472">Membrane</keyword>
<dbReference type="Proteomes" id="UP000887540">
    <property type="component" value="Unplaced"/>
</dbReference>
<proteinExistence type="predicted"/>
<dbReference type="AlphaFoldDB" id="A0A914D5J2"/>
<keyword evidence="2" id="KW-1185">Reference proteome</keyword>
<protein>
    <submittedName>
        <fullName evidence="3">Uncharacterized protein</fullName>
    </submittedName>
</protein>
<name>A0A914D5J2_9BILA</name>
<dbReference type="WBParaSite" id="ACRNAN_scaffold19332.g22497.t1">
    <property type="protein sequence ID" value="ACRNAN_scaffold19332.g22497.t1"/>
    <property type="gene ID" value="ACRNAN_scaffold19332.g22497"/>
</dbReference>
<evidence type="ECO:0000256" key="1">
    <source>
        <dbReference type="SAM" id="Phobius"/>
    </source>
</evidence>